<dbReference type="SUPFAM" id="SSF56563">
    <property type="entry name" value="Major capsid protein gp5"/>
    <property type="match status" value="1"/>
</dbReference>
<sequence>MRCTRRASSRLPPLRRSLRLPFAQFVRDELIFGLLQALEGQLLSGNRTAPNLEGILTTTGVLNQAYATDLLTTTRKGITTLESAGLEPTGYVLSPEGWEKIELSRTSGSGELEMLDSPVDRAARRMHGVPVGVAPSLAAGQGILLSRDSVFLRVDAGVQIRWSENVSDDFQKNQVRARAEVRAATQIQRPTGVVVLDLDAAA</sequence>
<accession>A0ABU4CI66</accession>
<dbReference type="InterPro" id="IPR024455">
    <property type="entry name" value="Phage_capsid"/>
</dbReference>
<dbReference type="NCBIfam" id="TIGR01554">
    <property type="entry name" value="major_cap_HK97"/>
    <property type="match status" value="1"/>
</dbReference>
<dbReference type="Gene3D" id="3.30.2320.10">
    <property type="entry name" value="hypothetical protein PF0899 domain"/>
    <property type="match status" value="1"/>
</dbReference>
<comment type="caution">
    <text evidence="3">The sequence shown here is derived from an EMBL/GenBank/DDBJ whole genome shotgun (WGS) entry which is preliminary data.</text>
</comment>
<dbReference type="EMBL" id="JAWLKA010000013">
    <property type="protein sequence ID" value="MDV6283261.1"/>
    <property type="molecule type" value="Genomic_DNA"/>
</dbReference>
<dbReference type="Pfam" id="PF05065">
    <property type="entry name" value="Phage_capsid"/>
    <property type="match status" value="1"/>
</dbReference>
<dbReference type="Proteomes" id="UP001185737">
    <property type="component" value="Unassembled WGS sequence"/>
</dbReference>
<evidence type="ECO:0000313" key="3">
    <source>
        <dbReference type="EMBL" id="MDV6283261.1"/>
    </source>
</evidence>
<reference evidence="3 4" key="1">
    <citation type="submission" date="2023-10" db="EMBL/GenBank/DDBJ databases">
        <title>Development of a sustainable strategy for remediation of hydrocarbon-contaminated territories based on the waste exchange concept.</title>
        <authorList>
            <person name="Krivoruchko A."/>
        </authorList>
    </citation>
    <scope>NUCLEOTIDE SEQUENCE [LARGE SCALE GENOMIC DNA]</scope>
    <source>
        <strain evidence="3 4">IEGM 60</strain>
    </source>
</reference>
<gene>
    <name evidence="3" type="ORF">R3Q59_22450</name>
</gene>
<comment type="subcellular location">
    <subcellularLocation>
        <location evidence="1">Virion</location>
    </subcellularLocation>
</comment>
<evidence type="ECO:0000256" key="1">
    <source>
        <dbReference type="ARBA" id="ARBA00004328"/>
    </source>
</evidence>
<keyword evidence="4" id="KW-1185">Reference proteome</keyword>
<organism evidence="3 4">
    <name type="scientific">Rhodococcus jostii</name>
    <dbReference type="NCBI Taxonomy" id="132919"/>
    <lineage>
        <taxon>Bacteria</taxon>
        <taxon>Bacillati</taxon>
        <taxon>Actinomycetota</taxon>
        <taxon>Actinomycetes</taxon>
        <taxon>Mycobacteriales</taxon>
        <taxon>Nocardiaceae</taxon>
        <taxon>Rhodococcus</taxon>
    </lineage>
</organism>
<evidence type="ECO:0000259" key="2">
    <source>
        <dbReference type="Pfam" id="PF05065"/>
    </source>
</evidence>
<feature type="domain" description="Phage capsid-like C-terminal" evidence="2">
    <location>
        <begin position="21"/>
        <end position="197"/>
    </location>
</feature>
<dbReference type="InterPro" id="IPR054612">
    <property type="entry name" value="Phage_capsid-like_C"/>
</dbReference>
<name>A0ABU4CI66_RHOJO</name>
<evidence type="ECO:0000313" key="4">
    <source>
        <dbReference type="Proteomes" id="UP001185737"/>
    </source>
</evidence>
<protein>
    <submittedName>
        <fullName evidence="3">Phage major capsid protein</fullName>
    </submittedName>
</protein>
<proteinExistence type="predicted"/>
<dbReference type="RefSeq" id="WP_317569561.1">
    <property type="nucleotide sequence ID" value="NZ_JAWLKA010000013.1"/>
</dbReference>